<gene>
    <name evidence="1" type="ORF">JCM19241_2765</name>
</gene>
<reference evidence="1 2" key="1">
    <citation type="submission" date="2015-01" db="EMBL/GenBank/DDBJ databases">
        <title>Vibrio sp. C94 JCM 19241 whole genome shotgun sequence.</title>
        <authorList>
            <person name="Sawabe T."/>
            <person name="Meirelles P."/>
            <person name="Feng G."/>
            <person name="Sayaka M."/>
            <person name="Hattori M."/>
            <person name="Ohkuma M."/>
        </authorList>
    </citation>
    <scope>NUCLEOTIDE SEQUENCE [LARGE SCALE GENOMIC DNA]</scope>
    <source>
        <strain evidence="2">JCM 19241</strain>
    </source>
</reference>
<evidence type="ECO:0000313" key="2">
    <source>
        <dbReference type="Proteomes" id="UP000031666"/>
    </source>
</evidence>
<reference evidence="1 2" key="2">
    <citation type="submission" date="2015-01" db="EMBL/GenBank/DDBJ databases">
        <authorList>
            <consortium name="NBRP consortium"/>
            <person name="Sawabe T."/>
            <person name="Meirelles P."/>
            <person name="Feng G."/>
            <person name="Sayaka M."/>
            <person name="Hattori M."/>
            <person name="Ohkuma M."/>
        </authorList>
    </citation>
    <scope>NUCLEOTIDE SEQUENCE [LARGE SCALE GENOMIC DNA]</scope>
    <source>
        <strain evidence="2">JCM 19241</strain>
    </source>
</reference>
<dbReference type="Pfam" id="PF14057">
    <property type="entry name" value="GGGtGRT"/>
    <property type="match status" value="1"/>
</dbReference>
<sequence length="90" mass="10071">MNQPTQALLAEMNMNSLEEAFAYCKEFGIDTREQVMETQPIAFESAVEATQSVPLTHYSLTAKALSRQLKLSVAVFKRHVNQAVLQINAK</sequence>
<organism evidence="1 2">
    <name type="scientific">Vibrio ishigakensis</name>
    <dbReference type="NCBI Taxonomy" id="1481914"/>
    <lineage>
        <taxon>Bacteria</taxon>
        <taxon>Pseudomonadati</taxon>
        <taxon>Pseudomonadota</taxon>
        <taxon>Gammaproteobacteria</taxon>
        <taxon>Vibrionales</taxon>
        <taxon>Vibrionaceae</taxon>
        <taxon>Vibrio</taxon>
    </lineage>
</organism>
<dbReference type="Proteomes" id="UP000031666">
    <property type="component" value="Unassembled WGS sequence"/>
</dbReference>
<dbReference type="AlphaFoldDB" id="A0A0B8Q1G1"/>
<dbReference type="InterPro" id="IPR025964">
    <property type="entry name" value="GGGtGRT"/>
</dbReference>
<comment type="caution">
    <text evidence="1">The sequence shown here is derived from an EMBL/GenBank/DDBJ whole genome shotgun (WGS) entry which is preliminary data.</text>
</comment>
<proteinExistence type="predicted"/>
<protein>
    <submittedName>
        <fullName evidence="1">Uncharacterized protein</fullName>
    </submittedName>
</protein>
<dbReference type="EMBL" id="BBSC01000001">
    <property type="protein sequence ID" value="GAM73310.1"/>
    <property type="molecule type" value="Genomic_DNA"/>
</dbReference>
<accession>A0A0B8Q1G1</accession>
<name>A0A0B8Q1G1_9VIBR</name>
<evidence type="ECO:0000313" key="1">
    <source>
        <dbReference type="EMBL" id="GAM73310.1"/>
    </source>
</evidence>